<reference evidence="3" key="1">
    <citation type="submission" date="2017-06" db="EMBL/GenBank/DDBJ databases">
        <authorList>
            <person name="Cremers G."/>
        </authorList>
    </citation>
    <scope>NUCLEOTIDE SEQUENCE [LARGE SCALE GENOMIC DNA]</scope>
</reference>
<keyword evidence="1" id="KW-0812">Transmembrane</keyword>
<keyword evidence="1" id="KW-0472">Membrane</keyword>
<keyword evidence="1" id="KW-1133">Transmembrane helix</keyword>
<sequence length="85" mass="9165">MAEEILPSILTFIYTIGHWIGEKIVGLIQSISGVLIPQSIVDAIGLLVILTIFLGIAEVAKKAIWVIVAVGWVLIVVRIAMLMIG</sequence>
<protein>
    <submittedName>
        <fullName evidence="2">Uncharacterized protein</fullName>
    </submittedName>
</protein>
<dbReference type="AlphaFoldDB" id="A0A284VTL5"/>
<proteinExistence type="predicted"/>
<evidence type="ECO:0000256" key="1">
    <source>
        <dbReference type="SAM" id="Phobius"/>
    </source>
</evidence>
<keyword evidence="3" id="KW-1185">Reference proteome</keyword>
<dbReference type="EMBL" id="FZMP01000224">
    <property type="protein sequence ID" value="SNQ62507.1"/>
    <property type="molecule type" value="Genomic_DNA"/>
</dbReference>
<gene>
    <name evidence="2" type="ORF">MNV_750022</name>
</gene>
<evidence type="ECO:0000313" key="2">
    <source>
        <dbReference type="EMBL" id="SNQ62507.1"/>
    </source>
</evidence>
<feature type="transmembrane region" description="Helical" evidence="1">
    <location>
        <begin position="63"/>
        <end position="84"/>
    </location>
</feature>
<dbReference type="OrthoDB" id="380613at2157"/>
<name>A0A284VTL5_9EURY</name>
<dbReference type="Proteomes" id="UP000218615">
    <property type="component" value="Unassembled WGS sequence"/>
</dbReference>
<organism evidence="2 3">
    <name type="scientific">Candidatus Methanoperedens nitratireducens</name>
    <dbReference type="NCBI Taxonomy" id="1392998"/>
    <lineage>
        <taxon>Archaea</taxon>
        <taxon>Methanobacteriati</taxon>
        <taxon>Methanobacteriota</taxon>
        <taxon>Stenosarchaea group</taxon>
        <taxon>Methanomicrobia</taxon>
        <taxon>Methanosarcinales</taxon>
        <taxon>ANME-2 cluster</taxon>
        <taxon>Candidatus Methanoperedentaceae</taxon>
        <taxon>Candidatus Methanoperedens</taxon>
    </lineage>
</organism>
<feature type="transmembrane region" description="Helical" evidence="1">
    <location>
        <begin position="40"/>
        <end position="57"/>
    </location>
</feature>
<evidence type="ECO:0000313" key="3">
    <source>
        <dbReference type="Proteomes" id="UP000218615"/>
    </source>
</evidence>
<dbReference type="RefSeq" id="WP_096207059.1">
    <property type="nucleotide sequence ID" value="NZ_FZMP01000224.1"/>
</dbReference>
<accession>A0A284VTL5</accession>